<reference evidence="2 3" key="1">
    <citation type="journal article" date="2024" name="IMA Fungus">
        <title>IMA Genome - F19 : A genome assembly and annotation guide to empower mycologists, including annotated draft genome sequences of Ceratocystis pirilliformis, Diaporthe australafricana, Fusarium ophioides, Paecilomyces lecythidis, and Sporothrix stenoceras.</title>
        <authorList>
            <person name="Aylward J."/>
            <person name="Wilson A.M."/>
            <person name="Visagie C.M."/>
            <person name="Spraker J."/>
            <person name="Barnes I."/>
            <person name="Buitendag C."/>
            <person name="Ceriani C."/>
            <person name="Del Mar Angel L."/>
            <person name="du Plessis D."/>
            <person name="Fuchs T."/>
            <person name="Gasser K."/>
            <person name="Kramer D."/>
            <person name="Li W."/>
            <person name="Munsamy K."/>
            <person name="Piso A."/>
            <person name="Price J.L."/>
            <person name="Sonnekus B."/>
            <person name="Thomas C."/>
            <person name="van der Nest A."/>
            <person name="van Dijk A."/>
            <person name="van Heerden A."/>
            <person name="van Vuuren N."/>
            <person name="Yilmaz N."/>
            <person name="Duong T.A."/>
            <person name="van der Merwe N.A."/>
            <person name="Wingfield M.J."/>
            <person name="Wingfield B.D."/>
        </authorList>
    </citation>
    <scope>NUCLEOTIDE SEQUENCE [LARGE SCALE GENOMIC DNA]</scope>
    <source>
        <strain evidence="2 3">CMW 18167</strain>
    </source>
</reference>
<feature type="region of interest" description="Disordered" evidence="1">
    <location>
        <begin position="284"/>
        <end position="319"/>
    </location>
</feature>
<evidence type="ECO:0000313" key="2">
    <source>
        <dbReference type="EMBL" id="KAL1880962.1"/>
    </source>
</evidence>
<feature type="region of interest" description="Disordered" evidence="1">
    <location>
        <begin position="1"/>
        <end position="61"/>
    </location>
</feature>
<keyword evidence="3" id="KW-1185">Reference proteome</keyword>
<protein>
    <submittedName>
        <fullName evidence="2">Uncharacterized protein</fullName>
    </submittedName>
</protein>
<proteinExistence type="predicted"/>
<dbReference type="Proteomes" id="UP001583193">
    <property type="component" value="Unassembled WGS sequence"/>
</dbReference>
<feature type="compositionally biased region" description="Polar residues" evidence="1">
    <location>
        <begin position="45"/>
        <end position="56"/>
    </location>
</feature>
<gene>
    <name evidence="2" type="ORF">Plec18167_003501</name>
</gene>
<feature type="region of interest" description="Disordered" evidence="1">
    <location>
        <begin position="221"/>
        <end position="268"/>
    </location>
</feature>
<name>A0ABR3XZJ4_9EURO</name>
<comment type="caution">
    <text evidence="2">The sequence shown here is derived from an EMBL/GenBank/DDBJ whole genome shotgun (WGS) entry which is preliminary data.</text>
</comment>
<sequence length="319" mass="35402">MADTYDMDGGMPAPSEFGGHDDPANGPGSPGSVSGPGGPGGYEGNMTTRGGQQSSIVDPDGNYIHLMNDEGEPEVVIPIAAVYLPYSLDVAERNRRLESALHSREDQRGIGGNNPYIGDFFIPDSFRQWLMNEGRVEFIPHGGRRFVRAVPLAEAIFRFQRERRGHGRSDGEISRIAQSRTLLDVLEWLAEQGEVTYMHKWCMRTQKIRDENMRRIADRRSMGPGNFPPPSDFSPHMFAGDMSPRSPHGYGPRRRPPPPHAHGMPMPMDPEMLMHLHMGGGMPPPPPPEFYGYARGRRGSRRPGFGPPDPRFHGGGGYY</sequence>
<dbReference type="EMBL" id="JAVDPF010000008">
    <property type="protein sequence ID" value="KAL1880962.1"/>
    <property type="molecule type" value="Genomic_DNA"/>
</dbReference>
<evidence type="ECO:0000256" key="1">
    <source>
        <dbReference type="SAM" id="MobiDB-lite"/>
    </source>
</evidence>
<accession>A0ABR3XZJ4</accession>
<evidence type="ECO:0000313" key="3">
    <source>
        <dbReference type="Proteomes" id="UP001583193"/>
    </source>
</evidence>
<feature type="compositionally biased region" description="Gly residues" evidence="1">
    <location>
        <begin position="34"/>
        <end position="43"/>
    </location>
</feature>
<organism evidence="2 3">
    <name type="scientific">Paecilomyces lecythidis</name>
    <dbReference type="NCBI Taxonomy" id="3004212"/>
    <lineage>
        <taxon>Eukaryota</taxon>
        <taxon>Fungi</taxon>
        <taxon>Dikarya</taxon>
        <taxon>Ascomycota</taxon>
        <taxon>Pezizomycotina</taxon>
        <taxon>Eurotiomycetes</taxon>
        <taxon>Eurotiomycetidae</taxon>
        <taxon>Eurotiales</taxon>
        <taxon>Thermoascaceae</taxon>
        <taxon>Paecilomyces</taxon>
    </lineage>
</organism>